<dbReference type="Gene3D" id="3.40.50.1010">
    <property type="entry name" value="5'-nuclease"/>
    <property type="match status" value="1"/>
</dbReference>
<proteinExistence type="predicted"/>
<reference evidence="2 3" key="1">
    <citation type="submission" date="2019-01" db="EMBL/GenBank/DDBJ databases">
        <title>Coherence of Microcystis species and biogeography revealed through population genomics.</title>
        <authorList>
            <person name="Perez-Carrascal O.M."/>
            <person name="Terrat Y."/>
            <person name="Giani A."/>
            <person name="Fortin N."/>
            <person name="Tromas N."/>
            <person name="Shapiro B.J."/>
        </authorList>
    </citation>
    <scope>NUCLEOTIDE SEQUENCE [LARGE SCALE GENOMIC DNA]</scope>
    <source>
        <strain evidence="2">Mn_MB_F_20050700_S1D</strain>
    </source>
</reference>
<sequence length="167" mass="19650">MKKKSIKKHYCDSGIFISFFNEEPQYYEQCKNILLGAEQGYIELYTSAFTMAEVVYIKSLKAKRDLSDLEQEAIINDLFSNEWIKLVQFERETSEINRHLVRSYKLQPFDALHLATAIRMKVDYFDTVDQKLIDKVSQEVNLIPNYPKKVIIQKPFIEGFQPPLPFL</sequence>
<dbReference type="SUPFAM" id="SSF88723">
    <property type="entry name" value="PIN domain-like"/>
    <property type="match status" value="1"/>
</dbReference>
<name>A0A552J2A5_9CHRO</name>
<dbReference type="InterPro" id="IPR002716">
    <property type="entry name" value="PIN_dom"/>
</dbReference>
<evidence type="ECO:0000259" key="1">
    <source>
        <dbReference type="Pfam" id="PF01850"/>
    </source>
</evidence>
<protein>
    <submittedName>
        <fullName evidence="2">PIN domain-containing protein</fullName>
    </submittedName>
</protein>
<accession>A0A552J2A5</accession>
<dbReference type="CDD" id="cd09874">
    <property type="entry name" value="PIN_MT3492-like"/>
    <property type="match status" value="1"/>
</dbReference>
<dbReference type="Proteomes" id="UP000319191">
    <property type="component" value="Unassembled WGS sequence"/>
</dbReference>
<dbReference type="EMBL" id="SFAV01000104">
    <property type="protein sequence ID" value="TRU89741.1"/>
    <property type="molecule type" value="Genomic_DNA"/>
</dbReference>
<dbReference type="Pfam" id="PF01850">
    <property type="entry name" value="PIN"/>
    <property type="match status" value="1"/>
</dbReference>
<evidence type="ECO:0000313" key="2">
    <source>
        <dbReference type="EMBL" id="TRU89741.1"/>
    </source>
</evidence>
<organism evidence="2 3">
    <name type="scientific">Microcystis novacekii Mn_MB_F_20050700_S1D</name>
    <dbReference type="NCBI Taxonomy" id="2486266"/>
    <lineage>
        <taxon>Bacteria</taxon>
        <taxon>Bacillati</taxon>
        <taxon>Cyanobacteriota</taxon>
        <taxon>Cyanophyceae</taxon>
        <taxon>Oscillatoriophycideae</taxon>
        <taxon>Chroococcales</taxon>
        <taxon>Microcystaceae</taxon>
        <taxon>Microcystis</taxon>
    </lineage>
</organism>
<evidence type="ECO:0000313" key="3">
    <source>
        <dbReference type="Proteomes" id="UP000319191"/>
    </source>
</evidence>
<gene>
    <name evidence="2" type="ORF">EWV54_07975</name>
</gene>
<feature type="domain" description="PIN" evidence="1">
    <location>
        <begin position="10"/>
        <end position="133"/>
    </location>
</feature>
<comment type="caution">
    <text evidence="2">The sequence shown here is derived from an EMBL/GenBank/DDBJ whole genome shotgun (WGS) entry which is preliminary data.</text>
</comment>
<dbReference type="InterPro" id="IPR029060">
    <property type="entry name" value="PIN-like_dom_sf"/>
</dbReference>
<dbReference type="AlphaFoldDB" id="A0A552J2A5"/>